<evidence type="ECO:0000256" key="4">
    <source>
        <dbReference type="SAM" id="MobiDB-lite"/>
    </source>
</evidence>
<comment type="subcellular location">
    <subcellularLocation>
        <location evidence="1">Nucleus</location>
    </subcellularLocation>
</comment>
<dbReference type="InterPro" id="IPR001138">
    <property type="entry name" value="Zn2Cys6_DnaBD"/>
</dbReference>
<dbReference type="SMART" id="SM00906">
    <property type="entry name" value="Fungal_trans"/>
    <property type="match status" value="1"/>
</dbReference>
<dbReference type="CDD" id="cd12148">
    <property type="entry name" value="fungal_TF_MHR"/>
    <property type="match status" value="1"/>
</dbReference>
<dbReference type="InterPro" id="IPR036864">
    <property type="entry name" value="Zn2-C6_fun-type_DNA-bd_sf"/>
</dbReference>
<protein>
    <recommendedName>
        <fullName evidence="5">Zn(2)-C6 fungal-type domain-containing protein</fullName>
    </recommendedName>
</protein>
<evidence type="ECO:0000256" key="1">
    <source>
        <dbReference type="ARBA" id="ARBA00004123"/>
    </source>
</evidence>
<dbReference type="InterPro" id="IPR007219">
    <property type="entry name" value="XnlR_reg_dom"/>
</dbReference>
<keyword evidence="7" id="KW-1185">Reference proteome</keyword>
<feature type="domain" description="Zn(2)-C6 fungal-type" evidence="5">
    <location>
        <begin position="9"/>
        <end position="39"/>
    </location>
</feature>
<dbReference type="Proteomes" id="UP000766486">
    <property type="component" value="Unassembled WGS sequence"/>
</dbReference>
<accession>A0ABY6TTC4</accession>
<reference evidence="6 7" key="1">
    <citation type="submission" date="2019-06" db="EMBL/GenBank/DDBJ databases">
        <authorList>
            <person name="Broberg M."/>
        </authorList>
    </citation>
    <scope>NUCLEOTIDE SEQUENCE [LARGE SCALE GENOMIC DNA]</scope>
</reference>
<feature type="region of interest" description="Disordered" evidence="4">
    <location>
        <begin position="49"/>
        <end position="87"/>
    </location>
</feature>
<evidence type="ECO:0000313" key="6">
    <source>
        <dbReference type="EMBL" id="VUC21902.1"/>
    </source>
</evidence>
<evidence type="ECO:0000259" key="5">
    <source>
        <dbReference type="PROSITE" id="PS50048"/>
    </source>
</evidence>
<name>A0ABY6TTC4_BIOOC</name>
<comment type="caution">
    <text evidence="6">The sequence shown here is derived from an EMBL/GenBank/DDBJ whole genome shotgun (WGS) entry which is preliminary data.</text>
</comment>
<evidence type="ECO:0000313" key="7">
    <source>
        <dbReference type="Proteomes" id="UP000766486"/>
    </source>
</evidence>
<dbReference type="CDD" id="cd00067">
    <property type="entry name" value="GAL4"/>
    <property type="match status" value="2"/>
</dbReference>
<sequence length="688" mass="76024">MPHMREVKTCDRCRHFKRRCDLLRPSCTRCIQSGVQCSFEASGISITGGGPSSISSLSPSQTSDEVGFRADSSTPGPASGLISPSTSTEEADFVNRAACLSVSGDPTTAPEPEGGEGEAEGEGGEEEAAPAAATAPAAAAKPPPGQRVIRKRKRNCLSCLRCHRLKVKCDKELPCGRCKSSGNGRECYYSYNKGPNGGKFPCPTVIPTPSGKSGTDVTKSTQATWHVSHEPRGSSHWRDLMTKIGALTTKESPPLAAALENVATNACLANFTLPGNFPFGTPGATKYYSRDAVIRLIESERPRSQIYIDRYINLLDCVNPIVDVPQFKVEVEAYWDDPNSVSLDWLAQLLMVMGLGAFATPEEPSIATELMMGAEACIMQTPFMFRPTFTSLKAMCLVVVAKQVCNPTCWFTDSCWSLLGLLVRMSFIYGLPQETIEIRDNVDRGTRRRLWLTIIYLDIKISMPTGMPPLTRPDELRSLKSSMPELVQTDPLQQILSESLPAVLSVLVQINSSNDQIPYAEVLRHNAQIRNLIAHAKRVIAHPLQRVTVDIYLRRCLMVLHRPFALHLEGPTLFPESYWSSLECSLAVLMHYRDLWSYDYSLRYDLVGRAFTMDFFSAALQASVHVLRKDAPLADEEAMGCQIPPRQIILETLESCIEIWDGEQQKSVCWRTAYNVLTAIMALMPDAE</sequence>
<dbReference type="InterPro" id="IPR050613">
    <property type="entry name" value="Sec_Metabolite_Reg"/>
</dbReference>
<keyword evidence="3" id="KW-0539">Nucleus</keyword>
<dbReference type="SUPFAM" id="SSF57701">
    <property type="entry name" value="Zn2/Cys6 DNA-binding domain"/>
    <property type="match status" value="2"/>
</dbReference>
<dbReference type="PROSITE" id="PS50048">
    <property type="entry name" value="ZN2_CY6_FUNGAL_2"/>
    <property type="match status" value="2"/>
</dbReference>
<dbReference type="EMBL" id="CABFNS010000472">
    <property type="protein sequence ID" value="VUC21902.1"/>
    <property type="molecule type" value="Genomic_DNA"/>
</dbReference>
<dbReference type="PANTHER" id="PTHR31001">
    <property type="entry name" value="UNCHARACTERIZED TRANSCRIPTIONAL REGULATORY PROTEIN"/>
    <property type="match status" value="1"/>
</dbReference>
<feature type="compositionally biased region" description="Low complexity" evidence="4">
    <location>
        <begin position="129"/>
        <end position="140"/>
    </location>
</feature>
<keyword evidence="2" id="KW-0479">Metal-binding</keyword>
<dbReference type="PROSITE" id="PS00463">
    <property type="entry name" value="ZN2_CY6_FUNGAL_1"/>
    <property type="match status" value="2"/>
</dbReference>
<dbReference type="Pfam" id="PF00172">
    <property type="entry name" value="Zn_clus"/>
    <property type="match status" value="2"/>
</dbReference>
<dbReference type="Pfam" id="PF04082">
    <property type="entry name" value="Fungal_trans"/>
    <property type="match status" value="1"/>
</dbReference>
<dbReference type="SMART" id="SM00066">
    <property type="entry name" value="GAL4"/>
    <property type="match status" value="2"/>
</dbReference>
<feature type="compositionally biased region" description="Acidic residues" evidence="4">
    <location>
        <begin position="113"/>
        <end position="128"/>
    </location>
</feature>
<feature type="domain" description="Zn(2)-C6 fungal-type" evidence="5">
    <location>
        <begin position="158"/>
        <end position="189"/>
    </location>
</feature>
<gene>
    <name evidence="6" type="ORF">CLO192961_LOCUS67802</name>
</gene>
<dbReference type="Gene3D" id="4.10.240.10">
    <property type="entry name" value="Zn(2)-C6 fungal-type DNA-binding domain"/>
    <property type="match status" value="2"/>
</dbReference>
<feature type="region of interest" description="Disordered" evidence="4">
    <location>
        <begin position="102"/>
        <end position="147"/>
    </location>
</feature>
<proteinExistence type="predicted"/>
<dbReference type="PANTHER" id="PTHR31001:SF58">
    <property type="entry name" value="ZN(II)2CYS6 TRANSCRIPTION FACTOR (EUROFUNG)"/>
    <property type="match status" value="1"/>
</dbReference>
<organism evidence="6 7">
    <name type="scientific">Bionectria ochroleuca</name>
    <name type="common">Gliocladium roseum</name>
    <dbReference type="NCBI Taxonomy" id="29856"/>
    <lineage>
        <taxon>Eukaryota</taxon>
        <taxon>Fungi</taxon>
        <taxon>Dikarya</taxon>
        <taxon>Ascomycota</taxon>
        <taxon>Pezizomycotina</taxon>
        <taxon>Sordariomycetes</taxon>
        <taxon>Hypocreomycetidae</taxon>
        <taxon>Hypocreales</taxon>
        <taxon>Bionectriaceae</taxon>
        <taxon>Clonostachys</taxon>
    </lineage>
</organism>
<evidence type="ECO:0000256" key="3">
    <source>
        <dbReference type="ARBA" id="ARBA00023242"/>
    </source>
</evidence>
<feature type="compositionally biased region" description="Low complexity" evidence="4">
    <location>
        <begin position="52"/>
        <end position="63"/>
    </location>
</feature>
<feature type="compositionally biased region" description="Polar residues" evidence="4">
    <location>
        <begin position="71"/>
        <end position="87"/>
    </location>
</feature>
<evidence type="ECO:0000256" key="2">
    <source>
        <dbReference type="ARBA" id="ARBA00022723"/>
    </source>
</evidence>